<dbReference type="Gene3D" id="2.60.120.10">
    <property type="entry name" value="Jelly Rolls"/>
    <property type="match status" value="1"/>
</dbReference>
<dbReference type="OrthoDB" id="663011at2"/>
<name>A0A3E0EKA5_9FLAO</name>
<proteinExistence type="predicted"/>
<keyword evidence="3" id="KW-1185">Reference proteome</keyword>
<feature type="domain" description="Cyclic nucleotide-binding" evidence="1">
    <location>
        <begin position="10"/>
        <end position="113"/>
    </location>
</feature>
<dbReference type="InterPro" id="IPR014710">
    <property type="entry name" value="RmlC-like_jellyroll"/>
</dbReference>
<dbReference type="InterPro" id="IPR000595">
    <property type="entry name" value="cNMP-bd_dom"/>
</dbReference>
<dbReference type="SUPFAM" id="SSF51206">
    <property type="entry name" value="cAMP-binding domain-like"/>
    <property type="match status" value="1"/>
</dbReference>
<dbReference type="InterPro" id="IPR018490">
    <property type="entry name" value="cNMP-bd_dom_sf"/>
</dbReference>
<dbReference type="PROSITE" id="PS50042">
    <property type="entry name" value="CNMP_BINDING_3"/>
    <property type="match status" value="1"/>
</dbReference>
<protein>
    <submittedName>
        <fullName evidence="2">CRP-like cAMP-binding protein</fullName>
    </submittedName>
</protein>
<comment type="caution">
    <text evidence="2">The sequence shown here is derived from an EMBL/GenBank/DDBJ whole genome shotgun (WGS) entry which is preliminary data.</text>
</comment>
<accession>A0A3E0EKA5</accession>
<dbReference type="RefSeq" id="WP_115813455.1">
    <property type="nucleotide sequence ID" value="NZ_QUNI01000006.1"/>
</dbReference>
<reference evidence="2 3" key="1">
    <citation type="submission" date="2018-08" db="EMBL/GenBank/DDBJ databases">
        <title>Genomic Encyclopedia of Archaeal and Bacterial Type Strains, Phase II (KMG-II): from individual species to whole genera.</title>
        <authorList>
            <person name="Goeker M."/>
        </authorList>
    </citation>
    <scope>NUCLEOTIDE SEQUENCE [LARGE SCALE GENOMIC DNA]</scope>
    <source>
        <strain evidence="2 3">DSM 100880</strain>
    </source>
</reference>
<dbReference type="EMBL" id="QUNI01000006">
    <property type="protein sequence ID" value="REG98565.1"/>
    <property type="molecule type" value="Genomic_DNA"/>
</dbReference>
<sequence>MQSVISNLSEFLKFSEEEGNAFGSILKFKKLKKGEHLLVEGEFCNFGVFIQKGCIRHYYLNDGVEATGNFFFENGWYSDFESFLYGKPSKINIEALEDCELYLAYKDDFDKLVNQYPVFNDFLREMMERTIKGLTGKGMSMTLLNPEERYLALIKYRPKVVERVSLKHIASYLGVKPESLSRIRSRITLNEKS</sequence>
<organism evidence="2 3">
    <name type="scientific">Flavobacterium aquicola</name>
    <dbReference type="NCBI Taxonomy" id="1682742"/>
    <lineage>
        <taxon>Bacteria</taxon>
        <taxon>Pseudomonadati</taxon>
        <taxon>Bacteroidota</taxon>
        <taxon>Flavobacteriia</taxon>
        <taxon>Flavobacteriales</taxon>
        <taxon>Flavobacteriaceae</taxon>
        <taxon>Flavobacterium</taxon>
    </lineage>
</organism>
<gene>
    <name evidence="2" type="ORF">C8P67_106170</name>
</gene>
<evidence type="ECO:0000259" key="1">
    <source>
        <dbReference type="PROSITE" id="PS50042"/>
    </source>
</evidence>
<dbReference type="CDD" id="cd00038">
    <property type="entry name" value="CAP_ED"/>
    <property type="match status" value="1"/>
</dbReference>
<evidence type="ECO:0000313" key="2">
    <source>
        <dbReference type="EMBL" id="REG98565.1"/>
    </source>
</evidence>
<evidence type="ECO:0000313" key="3">
    <source>
        <dbReference type="Proteomes" id="UP000257136"/>
    </source>
</evidence>
<dbReference type="Proteomes" id="UP000257136">
    <property type="component" value="Unassembled WGS sequence"/>
</dbReference>
<dbReference type="Pfam" id="PF00027">
    <property type="entry name" value="cNMP_binding"/>
    <property type="match status" value="1"/>
</dbReference>
<dbReference type="AlphaFoldDB" id="A0A3E0EKA5"/>